<dbReference type="PANTHER" id="PTHR30288">
    <property type="entry name" value="FLAGELLAR CAP/ASSEMBLY PROTEIN FLID"/>
    <property type="match status" value="1"/>
</dbReference>
<dbReference type="AlphaFoldDB" id="A0A3G2R9V5"/>
<dbReference type="KEGG" id="bacg:D2962_04335"/>
<sequence length="600" mass="66255">MKVERMRVDKLYQQKQLVEWQQQDYRDMNLKLKALYDNVFNMKLQGTYLKYKATGTMPSGVSSDNYFTAIAGSTAIPGDYSVKVTALATSAKKESSGSISKILQGTSLNYPIDTTTNNQFIISVDGIEKTVVLTQKNYDGTAGNTLTDLKNDIQAKIDALFGANQVTVGLNGSSLTFQPAGDYKPSIVLKDSPTANVLESLGFQNGDYYKINPNAPLRTEYAKFTNNPFGADYIIAFTINGKQFSFDLSDTGAEKNYTLNDILSKISSDPDANVNAYYDSITDKVVIKSKDTGISSSVSIVNTSGNLFGSSGALQVDTTNTVYGTNAKITFNGIDIEKTTNSFTLNGIQFNLRQTMTDTATLRVESDIDGVVANIKGFIDKYNETIDAINAKLSEERYRDYLPLTDEQKKDMKDTDIKLWEEKAKSGLLRSDSLLSGIVDKMRQALYTPVSGLRSDMDSLSEIGITTGGYWEKGKLHLDESKLRDALAKDPNAVAKLFTVFSDDKNTDNDGIAVRLYNVIKSGMDSITDKAGGGDYQLYDNSLLGKQVRDINDRISIMEDQLKSIEDRYYRQFTQMEQAIAAMNQQSMWLSQQLGMGGQG</sequence>
<dbReference type="EMBL" id="CP033169">
    <property type="protein sequence ID" value="AYO32195.1"/>
    <property type="molecule type" value="Genomic_DNA"/>
</dbReference>
<evidence type="ECO:0000313" key="9">
    <source>
        <dbReference type="Proteomes" id="UP000280960"/>
    </source>
</evidence>
<keyword evidence="4 5" id="KW-0975">Bacterial flagellum</keyword>
<protein>
    <recommendedName>
        <fullName evidence="5">Flagellar hook-associated protein 2</fullName>
        <shortName evidence="5">HAP2</shortName>
    </recommendedName>
    <alternativeName>
        <fullName evidence="5">Flagellar cap protein</fullName>
    </alternativeName>
</protein>
<keyword evidence="9" id="KW-1185">Reference proteome</keyword>
<evidence type="ECO:0000259" key="6">
    <source>
        <dbReference type="Pfam" id="PF02465"/>
    </source>
</evidence>
<evidence type="ECO:0000256" key="4">
    <source>
        <dbReference type="ARBA" id="ARBA00023143"/>
    </source>
</evidence>
<keyword evidence="3" id="KW-0175">Coiled coil</keyword>
<evidence type="ECO:0000256" key="1">
    <source>
        <dbReference type="ARBA" id="ARBA00009764"/>
    </source>
</evidence>
<comment type="subcellular location">
    <subcellularLocation>
        <location evidence="5">Secreted</location>
    </subcellularLocation>
    <subcellularLocation>
        <location evidence="5">Bacterial flagellum</location>
    </subcellularLocation>
</comment>
<dbReference type="GO" id="GO:0009424">
    <property type="term" value="C:bacterial-type flagellum hook"/>
    <property type="evidence" value="ECO:0007669"/>
    <property type="project" value="UniProtKB-UniRule"/>
</dbReference>
<evidence type="ECO:0000256" key="5">
    <source>
        <dbReference type="RuleBase" id="RU362066"/>
    </source>
</evidence>
<comment type="function">
    <text evidence="5">Required for morphogenesis and for the elongation of the flagellar filament by facilitating polymerization of the flagellin monomers at the tip of growing filament. Forms a capping structure, which prevents flagellin subunits (transported through the central channel of the flagellum) from leaking out without polymerization at the distal end.</text>
</comment>
<gene>
    <name evidence="8" type="ORF">D2962_04335</name>
</gene>
<evidence type="ECO:0000256" key="2">
    <source>
        <dbReference type="ARBA" id="ARBA00011255"/>
    </source>
</evidence>
<keyword evidence="5" id="KW-0964">Secreted</keyword>
<dbReference type="PANTHER" id="PTHR30288:SF0">
    <property type="entry name" value="FLAGELLAR HOOK-ASSOCIATED PROTEIN 2"/>
    <property type="match status" value="1"/>
</dbReference>
<comment type="similarity">
    <text evidence="1 5">Belongs to the FliD family.</text>
</comment>
<dbReference type="GO" id="GO:0071973">
    <property type="term" value="P:bacterial-type flagellum-dependent cell motility"/>
    <property type="evidence" value="ECO:0007669"/>
    <property type="project" value="TreeGrafter"/>
</dbReference>
<evidence type="ECO:0000313" key="8">
    <source>
        <dbReference type="EMBL" id="AYO32195.1"/>
    </source>
</evidence>
<feature type="domain" description="Flagellar hook-associated protein 2 N-terminal" evidence="6">
    <location>
        <begin position="1"/>
        <end position="90"/>
    </location>
</feature>
<name>A0A3G2R9V5_9FIRM</name>
<dbReference type="Proteomes" id="UP000280960">
    <property type="component" value="Chromosome"/>
</dbReference>
<dbReference type="InterPro" id="IPR010809">
    <property type="entry name" value="FliD_C"/>
</dbReference>
<dbReference type="GO" id="GO:0009421">
    <property type="term" value="C:bacterial-type flagellum filament cap"/>
    <property type="evidence" value="ECO:0007669"/>
    <property type="project" value="InterPro"/>
</dbReference>
<evidence type="ECO:0000256" key="3">
    <source>
        <dbReference type="ARBA" id="ARBA00023054"/>
    </source>
</evidence>
<dbReference type="InterPro" id="IPR040026">
    <property type="entry name" value="FliD"/>
</dbReference>
<keyword evidence="8" id="KW-0282">Flagellum</keyword>
<dbReference type="InterPro" id="IPR003481">
    <property type="entry name" value="FliD_N"/>
</dbReference>
<evidence type="ECO:0000259" key="7">
    <source>
        <dbReference type="Pfam" id="PF07195"/>
    </source>
</evidence>
<dbReference type="GO" id="GO:0005576">
    <property type="term" value="C:extracellular region"/>
    <property type="evidence" value="ECO:0007669"/>
    <property type="project" value="UniProtKB-SubCell"/>
</dbReference>
<comment type="subunit">
    <text evidence="2 5">Homopentamer.</text>
</comment>
<keyword evidence="8" id="KW-0966">Cell projection</keyword>
<dbReference type="GO" id="GO:0007155">
    <property type="term" value="P:cell adhesion"/>
    <property type="evidence" value="ECO:0007669"/>
    <property type="project" value="InterPro"/>
</dbReference>
<feature type="domain" description="Flagellar hook-associated protein 2 C-terminal" evidence="7">
    <location>
        <begin position="324"/>
        <end position="585"/>
    </location>
</feature>
<proteinExistence type="inferred from homology"/>
<keyword evidence="8" id="KW-0969">Cilium</keyword>
<reference evidence="8 9" key="1">
    <citation type="submission" date="2018-10" db="EMBL/GenBank/DDBJ databases">
        <authorList>
            <person name="Zhang X."/>
        </authorList>
    </citation>
    <scope>NUCLEOTIDE SEQUENCE [LARGE SCALE GENOMIC DNA]</scope>
    <source>
        <strain evidence="8 9">SK-G1</strain>
    </source>
</reference>
<dbReference type="Pfam" id="PF07195">
    <property type="entry name" value="FliD_C"/>
    <property type="match status" value="1"/>
</dbReference>
<dbReference type="Pfam" id="PF02465">
    <property type="entry name" value="FliD_N"/>
    <property type="match status" value="1"/>
</dbReference>
<organism evidence="8 9">
    <name type="scientific">Biomaibacter acetigenes</name>
    <dbReference type="NCBI Taxonomy" id="2316383"/>
    <lineage>
        <taxon>Bacteria</taxon>
        <taxon>Bacillati</taxon>
        <taxon>Bacillota</taxon>
        <taxon>Clostridia</taxon>
        <taxon>Thermosediminibacterales</taxon>
        <taxon>Tepidanaerobacteraceae</taxon>
        <taxon>Biomaibacter</taxon>
    </lineage>
</organism>
<accession>A0A3G2R9V5</accession>